<dbReference type="SUPFAM" id="SSF48403">
    <property type="entry name" value="Ankyrin repeat"/>
    <property type="match status" value="1"/>
</dbReference>
<evidence type="ECO:0000256" key="4">
    <source>
        <dbReference type="SAM" id="MobiDB-lite"/>
    </source>
</evidence>
<feature type="repeat" description="ANK" evidence="3">
    <location>
        <begin position="73"/>
        <end position="105"/>
    </location>
</feature>
<dbReference type="Gene3D" id="1.25.40.20">
    <property type="entry name" value="Ankyrin repeat-containing domain"/>
    <property type="match status" value="1"/>
</dbReference>
<dbReference type="EMBL" id="JBIGIB010000004">
    <property type="protein sequence ID" value="MFG6467925.1"/>
    <property type="molecule type" value="Genomic_DNA"/>
</dbReference>
<reference evidence="5 6" key="1">
    <citation type="submission" date="2024-08" db="EMBL/GenBank/DDBJ databases">
        <authorList>
            <person name="Lu H."/>
        </authorList>
    </citation>
    <scope>NUCLEOTIDE SEQUENCE [LARGE SCALE GENOMIC DNA]</scope>
    <source>
        <strain evidence="5 6">BYS87W</strain>
    </source>
</reference>
<proteinExistence type="predicted"/>
<name>A0ABW7H1Y8_9BURK</name>
<dbReference type="PANTHER" id="PTHR24171:SF10">
    <property type="entry name" value="ANKYRIN REPEAT DOMAIN-CONTAINING PROTEIN 29-LIKE"/>
    <property type="match status" value="1"/>
</dbReference>
<keyword evidence="1" id="KW-0677">Repeat</keyword>
<organism evidence="5 6">
    <name type="scientific">Pelomonas baiyunensis</name>
    <dbReference type="NCBI Taxonomy" id="3299026"/>
    <lineage>
        <taxon>Bacteria</taxon>
        <taxon>Pseudomonadati</taxon>
        <taxon>Pseudomonadota</taxon>
        <taxon>Betaproteobacteria</taxon>
        <taxon>Burkholderiales</taxon>
        <taxon>Sphaerotilaceae</taxon>
        <taxon>Roseateles</taxon>
    </lineage>
</organism>
<dbReference type="PROSITE" id="PS50297">
    <property type="entry name" value="ANK_REP_REGION"/>
    <property type="match status" value="1"/>
</dbReference>
<evidence type="ECO:0000256" key="3">
    <source>
        <dbReference type="PROSITE-ProRule" id="PRU00023"/>
    </source>
</evidence>
<accession>A0ABW7H1Y8</accession>
<evidence type="ECO:0000256" key="2">
    <source>
        <dbReference type="ARBA" id="ARBA00023043"/>
    </source>
</evidence>
<keyword evidence="2 3" id="KW-0040">ANK repeat</keyword>
<dbReference type="SMART" id="SM00248">
    <property type="entry name" value="ANK"/>
    <property type="match status" value="3"/>
</dbReference>
<evidence type="ECO:0000313" key="5">
    <source>
        <dbReference type="EMBL" id="MFG6467925.1"/>
    </source>
</evidence>
<evidence type="ECO:0000256" key="1">
    <source>
        <dbReference type="ARBA" id="ARBA00022737"/>
    </source>
</evidence>
<feature type="compositionally biased region" description="Low complexity" evidence="4">
    <location>
        <begin position="175"/>
        <end position="184"/>
    </location>
</feature>
<dbReference type="RefSeq" id="WP_394385798.1">
    <property type="nucleotide sequence ID" value="NZ_JBIGIB010000004.1"/>
</dbReference>
<sequence>MTDPAVVRQMAVAIDAADVSAVEALLLAHPEAVHFNSMSLGGFAHQAARRGCVAVLDVLHRHGADLDACQKGSSQTPLHVAAAQGQLAACEWLLAHGASVRQASARATPVLAHAVVGRSLSVMQVLLSRGADVNEAYGDPPQTALDVALRLGQHDLADWLREQAGAQRAQDRAGADAPEAAAAPVPTPARLCARQWLIDQFGPLQQPDARLSAGAGWLHAPAHANRRFNTCITWAEVPLLAPSGEQVELALHIRADLPDAHAGTLARWSQVLLQLRAECLKHPDLLSARFAVVTLGAGTAPFTEALLLRRLRSGPLADHTQLALMDVIPLHAAEADWARMHGVPALLAHFEAQRLSALFDPQRTRAVPSPP</sequence>
<dbReference type="Proteomes" id="UP001606303">
    <property type="component" value="Unassembled WGS sequence"/>
</dbReference>
<keyword evidence="6" id="KW-1185">Reference proteome</keyword>
<dbReference type="Pfam" id="PF12796">
    <property type="entry name" value="Ank_2"/>
    <property type="match status" value="1"/>
</dbReference>
<dbReference type="InterPro" id="IPR036770">
    <property type="entry name" value="Ankyrin_rpt-contain_sf"/>
</dbReference>
<protein>
    <submittedName>
        <fullName evidence="5">Ankyrin repeat domain-containing protein</fullName>
    </submittedName>
</protein>
<evidence type="ECO:0000313" key="6">
    <source>
        <dbReference type="Proteomes" id="UP001606303"/>
    </source>
</evidence>
<comment type="caution">
    <text evidence="5">The sequence shown here is derived from an EMBL/GenBank/DDBJ whole genome shotgun (WGS) entry which is preliminary data.</text>
</comment>
<feature type="region of interest" description="Disordered" evidence="4">
    <location>
        <begin position="164"/>
        <end position="184"/>
    </location>
</feature>
<dbReference type="PRINTS" id="PR01415">
    <property type="entry name" value="ANKYRIN"/>
</dbReference>
<gene>
    <name evidence="5" type="ORF">ACG01O_14970</name>
</gene>
<dbReference type="PROSITE" id="PS50088">
    <property type="entry name" value="ANK_REPEAT"/>
    <property type="match status" value="1"/>
</dbReference>
<dbReference type="PANTHER" id="PTHR24171">
    <property type="entry name" value="ANKYRIN REPEAT DOMAIN-CONTAINING PROTEIN 39-RELATED"/>
    <property type="match status" value="1"/>
</dbReference>
<dbReference type="InterPro" id="IPR002110">
    <property type="entry name" value="Ankyrin_rpt"/>
</dbReference>